<dbReference type="GO" id="GO:0045505">
    <property type="term" value="F:dynein intermediate chain binding"/>
    <property type="evidence" value="ECO:0007669"/>
    <property type="project" value="InterPro"/>
</dbReference>
<dbReference type="AlphaFoldDB" id="A0A8D8X0L8"/>
<dbReference type="InterPro" id="IPR043160">
    <property type="entry name" value="Dynein_C_barrel"/>
</dbReference>
<accession>A0A8D8X0L8</accession>
<dbReference type="Pfam" id="PF18199">
    <property type="entry name" value="Dynein_C"/>
    <property type="match status" value="1"/>
</dbReference>
<evidence type="ECO:0000259" key="1">
    <source>
        <dbReference type="Pfam" id="PF18199"/>
    </source>
</evidence>
<evidence type="ECO:0000313" key="2">
    <source>
        <dbReference type="EMBL" id="CAG6678033.1"/>
    </source>
</evidence>
<name>A0A8D8X0L8_9HEMI</name>
<sequence>MDLLYHTGYLASFSLKDPAFYSGLISSPDHTIVHGLFLDAARYDTAANCIADPQPGIIYPPLPAMQLTAVTQVDTTSGRYPCPLYKTSARAGIISTSGHSTNFVTTVPLPSEQPESYWVLKGAALLTQIAD</sequence>
<dbReference type="Gene3D" id="3.10.490.20">
    <property type="match status" value="1"/>
</dbReference>
<organism evidence="2">
    <name type="scientific">Cacopsylla melanoneura</name>
    <dbReference type="NCBI Taxonomy" id="428564"/>
    <lineage>
        <taxon>Eukaryota</taxon>
        <taxon>Metazoa</taxon>
        <taxon>Ecdysozoa</taxon>
        <taxon>Arthropoda</taxon>
        <taxon>Hexapoda</taxon>
        <taxon>Insecta</taxon>
        <taxon>Pterygota</taxon>
        <taxon>Neoptera</taxon>
        <taxon>Paraneoptera</taxon>
        <taxon>Hemiptera</taxon>
        <taxon>Sternorrhyncha</taxon>
        <taxon>Psylloidea</taxon>
        <taxon>Psyllidae</taxon>
        <taxon>Psyllinae</taxon>
        <taxon>Cacopsylla</taxon>
    </lineage>
</organism>
<feature type="domain" description="Dynein heavy chain C-terminal" evidence="1">
    <location>
        <begin position="29"/>
        <end position="127"/>
    </location>
</feature>
<proteinExistence type="predicted"/>
<dbReference type="EMBL" id="HBUF01244542">
    <property type="protein sequence ID" value="CAG6678033.1"/>
    <property type="molecule type" value="Transcribed_RNA"/>
</dbReference>
<dbReference type="PANTHER" id="PTHR46961">
    <property type="entry name" value="DYNEIN HEAVY CHAIN 1, AXONEMAL-LIKE PROTEIN"/>
    <property type="match status" value="1"/>
</dbReference>
<dbReference type="GO" id="GO:0051959">
    <property type="term" value="F:dynein light intermediate chain binding"/>
    <property type="evidence" value="ECO:0007669"/>
    <property type="project" value="InterPro"/>
</dbReference>
<dbReference type="FunFam" id="3.10.490.20:FF:000009">
    <property type="entry name" value="Dynein heavy chain 4"/>
    <property type="match status" value="1"/>
</dbReference>
<dbReference type="InterPro" id="IPR026983">
    <property type="entry name" value="DHC"/>
</dbReference>
<protein>
    <submittedName>
        <fullName evidence="2">Dynein heavy chain 6, axonemal</fullName>
    </submittedName>
</protein>
<dbReference type="GO" id="GO:0030286">
    <property type="term" value="C:dynein complex"/>
    <property type="evidence" value="ECO:0007669"/>
    <property type="project" value="InterPro"/>
</dbReference>
<dbReference type="GO" id="GO:0007018">
    <property type="term" value="P:microtubule-based movement"/>
    <property type="evidence" value="ECO:0007669"/>
    <property type="project" value="InterPro"/>
</dbReference>
<dbReference type="PANTHER" id="PTHR46961:SF8">
    <property type="entry name" value="DYNEIN AXONEMAL HEAVY CHAIN 7"/>
    <property type="match status" value="1"/>
</dbReference>
<reference evidence="2" key="1">
    <citation type="submission" date="2021-05" db="EMBL/GenBank/DDBJ databases">
        <authorList>
            <person name="Alioto T."/>
            <person name="Alioto T."/>
            <person name="Gomez Garrido J."/>
        </authorList>
    </citation>
    <scope>NUCLEOTIDE SEQUENCE</scope>
</reference>
<dbReference type="InterPro" id="IPR041228">
    <property type="entry name" value="Dynein_C"/>
</dbReference>